<evidence type="ECO:0000256" key="1">
    <source>
        <dbReference type="ARBA" id="ARBA00037226"/>
    </source>
</evidence>
<proteinExistence type="predicted"/>
<dbReference type="InterPro" id="IPR036314">
    <property type="entry name" value="SOD_C_sf"/>
</dbReference>
<feature type="region of interest" description="Disordered" evidence="2">
    <location>
        <begin position="279"/>
        <end position="313"/>
    </location>
</feature>
<dbReference type="Proteomes" id="UP000664534">
    <property type="component" value="Unassembled WGS sequence"/>
</dbReference>
<dbReference type="PANTHER" id="PTHR43595">
    <property type="entry name" value="37S RIBOSOMAL PROTEIN S26, MITOCHONDRIAL"/>
    <property type="match status" value="1"/>
</dbReference>
<keyword evidence="5" id="KW-1185">Reference proteome</keyword>
<sequence length="313" mass="35299">MILSPLSRQQTALRICRPLIRTQDLYNPKTQRRRIHKLPQLGHAGAFQRDGIPGMLSPEGYDMAWNQYQGHLVDRLNRLTAGTPLENSTTHDLILAHARQPNAASLFNHASMAWSNHQFFSTLSPDPPKMSPHLTSKINDSFSSPESLKQTFIATANAMFGPGFVWLVRHKYRNDYLMENEFSILTTYIAGSPLPGAHYRRQEQDHNTMMAAGSFGSASLFPGKESKIAYGGADIDILLGVNTWQHVWLMDHGVGGKKSFLEGWWKAIDWDVVESNWHSTTGKERNAENRRSYPLGRVGDVGRRRQTPAEGVY</sequence>
<protein>
    <recommendedName>
        <fullName evidence="3">Manganese/iron superoxide dismutase C-terminal domain-containing protein</fullName>
    </recommendedName>
</protein>
<evidence type="ECO:0000313" key="4">
    <source>
        <dbReference type="EMBL" id="CAF9924514.1"/>
    </source>
</evidence>
<dbReference type="InterPro" id="IPR036324">
    <property type="entry name" value="Mn/Fe_SOD_N_sf"/>
</dbReference>
<feature type="domain" description="Manganese/iron superoxide dismutase C-terminal" evidence="3">
    <location>
        <begin position="236"/>
        <end position="275"/>
    </location>
</feature>
<organism evidence="4 5">
    <name type="scientific">Imshaugia aleurites</name>
    <dbReference type="NCBI Taxonomy" id="172621"/>
    <lineage>
        <taxon>Eukaryota</taxon>
        <taxon>Fungi</taxon>
        <taxon>Dikarya</taxon>
        <taxon>Ascomycota</taxon>
        <taxon>Pezizomycotina</taxon>
        <taxon>Lecanoromycetes</taxon>
        <taxon>OSLEUM clade</taxon>
        <taxon>Lecanoromycetidae</taxon>
        <taxon>Lecanorales</taxon>
        <taxon>Lecanorineae</taxon>
        <taxon>Parmeliaceae</taxon>
        <taxon>Imshaugia</taxon>
    </lineage>
</organism>
<dbReference type="OrthoDB" id="275227at2759"/>
<dbReference type="EMBL" id="CAJPDT010000036">
    <property type="protein sequence ID" value="CAF9924514.1"/>
    <property type="molecule type" value="Genomic_DNA"/>
</dbReference>
<dbReference type="Pfam" id="PF02777">
    <property type="entry name" value="Sod_Fe_C"/>
    <property type="match status" value="2"/>
</dbReference>
<dbReference type="GO" id="GO:0004784">
    <property type="term" value="F:superoxide dismutase activity"/>
    <property type="evidence" value="ECO:0007669"/>
    <property type="project" value="InterPro"/>
</dbReference>
<feature type="compositionally biased region" description="Basic and acidic residues" evidence="2">
    <location>
        <begin position="281"/>
        <end position="291"/>
    </location>
</feature>
<comment type="function">
    <text evidence="1">Component of the mitochondrial ribosome (mitoribosome), a dedicated translation machinery responsible for the synthesis of mitochondrial genome-encoded proteins, including at least some of the essential transmembrane subunits of the mitochondrial respiratory chain. The mitoribosomes are attached to the mitochondrial inner membrane and translation products are cotranslationally integrated into the membrane.</text>
</comment>
<reference evidence="4" key="1">
    <citation type="submission" date="2021-03" db="EMBL/GenBank/DDBJ databases">
        <authorList>
            <person name="Tagirdzhanova G."/>
        </authorList>
    </citation>
    <scope>NUCLEOTIDE SEQUENCE</scope>
</reference>
<evidence type="ECO:0000256" key="2">
    <source>
        <dbReference type="SAM" id="MobiDB-lite"/>
    </source>
</evidence>
<dbReference type="GO" id="GO:0046872">
    <property type="term" value="F:metal ion binding"/>
    <property type="evidence" value="ECO:0007669"/>
    <property type="project" value="InterPro"/>
</dbReference>
<dbReference type="SUPFAM" id="SSF54719">
    <property type="entry name" value="Fe,Mn superoxide dismutase (SOD), C-terminal domain"/>
    <property type="match status" value="1"/>
</dbReference>
<evidence type="ECO:0000313" key="5">
    <source>
        <dbReference type="Proteomes" id="UP000664534"/>
    </source>
</evidence>
<dbReference type="GO" id="GO:0005737">
    <property type="term" value="C:cytoplasm"/>
    <property type="evidence" value="ECO:0007669"/>
    <property type="project" value="TreeGrafter"/>
</dbReference>
<feature type="domain" description="Manganese/iron superoxide dismutase C-terminal" evidence="3">
    <location>
        <begin position="133"/>
        <end position="172"/>
    </location>
</feature>
<gene>
    <name evidence="4" type="ORF">IMSHALPRED_006220</name>
</gene>
<dbReference type="AlphaFoldDB" id="A0A8H3FH63"/>
<comment type="caution">
    <text evidence="4">The sequence shown here is derived from an EMBL/GenBank/DDBJ whole genome shotgun (WGS) entry which is preliminary data.</text>
</comment>
<dbReference type="Gene3D" id="3.55.40.20">
    <property type="entry name" value="Iron/manganese superoxide dismutase, C-terminal domain"/>
    <property type="match status" value="1"/>
</dbReference>
<dbReference type="InterPro" id="IPR019832">
    <property type="entry name" value="Mn/Fe_SOD_C"/>
</dbReference>
<dbReference type="PANTHER" id="PTHR43595:SF2">
    <property type="entry name" value="SMALL RIBOSOMAL SUBUNIT PROTEIN MS42"/>
    <property type="match status" value="1"/>
</dbReference>
<accession>A0A8H3FH63</accession>
<name>A0A8H3FH63_9LECA</name>
<dbReference type="SUPFAM" id="SSF46609">
    <property type="entry name" value="Fe,Mn superoxide dismutase (SOD), N-terminal domain"/>
    <property type="match status" value="1"/>
</dbReference>
<evidence type="ECO:0000259" key="3">
    <source>
        <dbReference type="Pfam" id="PF02777"/>
    </source>
</evidence>